<reference evidence="1" key="1">
    <citation type="submission" date="2014-11" db="EMBL/GenBank/DDBJ databases">
        <authorList>
            <person name="Amaro Gonzalez C."/>
        </authorList>
    </citation>
    <scope>NUCLEOTIDE SEQUENCE</scope>
</reference>
<protein>
    <submittedName>
        <fullName evidence="1">Uncharacterized protein</fullName>
    </submittedName>
</protein>
<organism evidence="1">
    <name type="scientific">Anguilla anguilla</name>
    <name type="common">European freshwater eel</name>
    <name type="synonym">Muraena anguilla</name>
    <dbReference type="NCBI Taxonomy" id="7936"/>
    <lineage>
        <taxon>Eukaryota</taxon>
        <taxon>Metazoa</taxon>
        <taxon>Chordata</taxon>
        <taxon>Craniata</taxon>
        <taxon>Vertebrata</taxon>
        <taxon>Euteleostomi</taxon>
        <taxon>Actinopterygii</taxon>
        <taxon>Neopterygii</taxon>
        <taxon>Teleostei</taxon>
        <taxon>Anguilliformes</taxon>
        <taxon>Anguillidae</taxon>
        <taxon>Anguilla</taxon>
    </lineage>
</organism>
<accession>A0A0E9RZW9</accession>
<dbReference type="AlphaFoldDB" id="A0A0E9RZW9"/>
<dbReference type="EMBL" id="GBXM01073848">
    <property type="protein sequence ID" value="JAH34729.1"/>
    <property type="molecule type" value="Transcribed_RNA"/>
</dbReference>
<evidence type="ECO:0000313" key="1">
    <source>
        <dbReference type="EMBL" id="JAH34729.1"/>
    </source>
</evidence>
<proteinExistence type="predicted"/>
<reference evidence="1" key="2">
    <citation type="journal article" date="2015" name="Fish Shellfish Immunol.">
        <title>Early steps in the European eel (Anguilla anguilla)-Vibrio vulnificus interaction in the gills: Role of the RtxA13 toxin.</title>
        <authorList>
            <person name="Callol A."/>
            <person name="Pajuelo D."/>
            <person name="Ebbesson L."/>
            <person name="Teles M."/>
            <person name="MacKenzie S."/>
            <person name="Amaro C."/>
        </authorList>
    </citation>
    <scope>NUCLEOTIDE SEQUENCE</scope>
</reference>
<name>A0A0E9RZW9_ANGAN</name>
<sequence length="47" mass="5272">MQLAAIQLNSCCLVAKFNVVELIIRIQQDSMRKPQCEAQPPEVRVCG</sequence>